<evidence type="ECO:0000256" key="2">
    <source>
        <dbReference type="ARBA" id="ARBA00023015"/>
    </source>
</evidence>
<keyword evidence="1" id="KW-0479">Metal-binding</keyword>
<dbReference type="STRING" id="490622.A0A395NFH0"/>
<dbReference type="GO" id="GO:0000981">
    <property type="term" value="F:DNA-binding transcription factor activity, RNA polymerase II-specific"/>
    <property type="evidence" value="ECO:0007669"/>
    <property type="project" value="InterPro"/>
</dbReference>
<dbReference type="GO" id="GO:0000435">
    <property type="term" value="P:positive regulation of transcription from RNA polymerase II promoter by galactose"/>
    <property type="evidence" value="ECO:0007669"/>
    <property type="project" value="TreeGrafter"/>
</dbReference>
<dbReference type="PANTHER" id="PTHR47424">
    <property type="entry name" value="REGULATORY PROTEIN GAL4"/>
    <property type="match status" value="1"/>
</dbReference>
<evidence type="ECO:0000259" key="7">
    <source>
        <dbReference type="PROSITE" id="PS50048"/>
    </source>
</evidence>
<feature type="region of interest" description="Disordered" evidence="5">
    <location>
        <begin position="799"/>
        <end position="820"/>
    </location>
</feature>
<dbReference type="SMART" id="SM00066">
    <property type="entry name" value="GAL4"/>
    <property type="match status" value="1"/>
</dbReference>
<dbReference type="InterPro" id="IPR036864">
    <property type="entry name" value="Zn2-C6_fun-type_DNA-bd_sf"/>
</dbReference>
<feature type="region of interest" description="Disordered" evidence="5">
    <location>
        <begin position="45"/>
        <end position="64"/>
    </location>
</feature>
<evidence type="ECO:0000256" key="5">
    <source>
        <dbReference type="SAM" id="MobiDB-lite"/>
    </source>
</evidence>
<protein>
    <submittedName>
        <fullName evidence="8">C6 transcription factor</fullName>
    </submittedName>
</protein>
<dbReference type="AlphaFoldDB" id="A0A395NFH0"/>
<feature type="signal peptide" evidence="6">
    <location>
        <begin position="1"/>
        <end position="22"/>
    </location>
</feature>
<feature type="compositionally biased region" description="Polar residues" evidence="5">
    <location>
        <begin position="45"/>
        <end position="55"/>
    </location>
</feature>
<organism evidence="8 9">
    <name type="scientific">Trichoderma arundinaceum</name>
    <dbReference type="NCBI Taxonomy" id="490622"/>
    <lineage>
        <taxon>Eukaryota</taxon>
        <taxon>Fungi</taxon>
        <taxon>Dikarya</taxon>
        <taxon>Ascomycota</taxon>
        <taxon>Pezizomycotina</taxon>
        <taxon>Sordariomycetes</taxon>
        <taxon>Hypocreomycetidae</taxon>
        <taxon>Hypocreales</taxon>
        <taxon>Hypocreaceae</taxon>
        <taxon>Trichoderma</taxon>
    </lineage>
</organism>
<proteinExistence type="predicted"/>
<gene>
    <name evidence="8" type="ORF">TARUN_7538</name>
</gene>
<evidence type="ECO:0000313" key="9">
    <source>
        <dbReference type="Proteomes" id="UP000266272"/>
    </source>
</evidence>
<dbReference type="GO" id="GO:0000978">
    <property type="term" value="F:RNA polymerase II cis-regulatory region sequence-specific DNA binding"/>
    <property type="evidence" value="ECO:0007669"/>
    <property type="project" value="TreeGrafter"/>
</dbReference>
<feature type="compositionally biased region" description="Polar residues" evidence="5">
    <location>
        <begin position="803"/>
        <end position="820"/>
    </location>
</feature>
<comment type="caution">
    <text evidence="8">The sequence shown here is derived from an EMBL/GenBank/DDBJ whole genome shotgun (WGS) entry which is preliminary data.</text>
</comment>
<dbReference type="GO" id="GO:0008270">
    <property type="term" value="F:zinc ion binding"/>
    <property type="evidence" value="ECO:0007669"/>
    <property type="project" value="InterPro"/>
</dbReference>
<evidence type="ECO:0000256" key="1">
    <source>
        <dbReference type="ARBA" id="ARBA00022723"/>
    </source>
</evidence>
<feature type="chain" id="PRO_5017200923" evidence="6">
    <location>
        <begin position="23"/>
        <end position="1268"/>
    </location>
</feature>
<dbReference type="PROSITE" id="PS50048">
    <property type="entry name" value="ZN2_CY6_FUNGAL_2"/>
    <property type="match status" value="1"/>
</dbReference>
<keyword evidence="2" id="KW-0805">Transcription regulation</keyword>
<keyword evidence="9" id="KW-1185">Reference proteome</keyword>
<reference evidence="8 9" key="1">
    <citation type="journal article" date="2018" name="PLoS Pathog.">
        <title>Evolution of structural diversity of trichothecenes, a family of toxins produced by plant pathogenic and entomopathogenic fungi.</title>
        <authorList>
            <person name="Proctor R.H."/>
            <person name="McCormick S.P."/>
            <person name="Kim H.S."/>
            <person name="Cardoza R.E."/>
            <person name="Stanley A.M."/>
            <person name="Lindo L."/>
            <person name="Kelly A."/>
            <person name="Brown D.W."/>
            <person name="Lee T."/>
            <person name="Vaughan M.M."/>
            <person name="Alexander N.J."/>
            <person name="Busman M."/>
            <person name="Gutierrez S."/>
        </authorList>
    </citation>
    <scope>NUCLEOTIDE SEQUENCE [LARGE SCALE GENOMIC DNA]</scope>
    <source>
        <strain evidence="8 9">IBT 40837</strain>
    </source>
</reference>
<dbReference type="PANTHER" id="PTHR47424:SF15">
    <property type="entry name" value="ZN(II)2CYS6 TRANSCRIPTION FACTOR (EUROFUNG)"/>
    <property type="match status" value="1"/>
</dbReference>
<dbReference type="CDD" id="cd12148">
    <property type="entry name" value="fungal_TF_MHR"/>
    <property type="match status" value="1"/>
</dbReference>
<dbReference type="InterPro" id="IPR001138">
    <property type="entry name" value="Zn2Cys6_DnaBD"/>
</dbReference>
<dbReference type="InterPro" id="IPR007219">
    <property type="entry name" value="XnlR_reg_dom"/>
</dbReference>
<sequence>MVKAGLLPVLLSWAISPQSQDAGVLSISTAFSNRTIVTVINTDNGETATSTQYPSDYTPPPTNAAGTNVQTVTYTQSSQKMVTKLAYPSVLIVWPESLAWEGSFEDGGGCVSAPTSGSTFLLSNPPQPTDAAMLSSIYSAAYDINESIHSQDPQGLDYEAVADLGGGLWELTAFADWFPNQPVFHAHQFFRRQQSIEQLSATSSGRLVGDAVAMACAARAMMTLLAVFLESYLPADASPPSSMEPSTIALNLWIATLLKYRGRWKVLDKAQIRLSALYLGQLRRDDAMVSRAAQSYGEALHGLALFLPNDRSDDSRIQCVLLTALVMAMCEVWVSYVYRTHNPFDSPEWLGLSTAPCDVLSDIIVRIPSILKDLEAAKSVEAKSSGDLQPIISRCHVLQHKLMNWYPSLQSHAGEESLFVLVPIAREVAASHAPLTDAIRFKTSYDAQLLIIYWFAEVVVHHAEFELLSMLIDIGSNSSTVQPSMDADLERSRAAAVLVTRSFAIKICQAVLGYQLHGQELLRCHFLQIANTRAGNSGLSTARLMPEDDAGMAPPVGSPSSRSGPGMTSLKRKRGPRAAVACDSCRTRKVKCDGQCPCSSCQRHSFQCSYDEKPQFIVNENVNPNADYTWAQSHLTVSNHSDDISTKSIANVRPEEQDGSQVPGSWLSPVSPANPISGRNNIQTVQQHRAHEYLQQTPGNKDLGGSVEPRGLGEVNKHTEGAEFYGPTGTFYFLSKLRSRAQSQSQSQSRRDTARDDRERPGQRKQDTSGTSVVNLLHSSEYSVAGDTRRHSVHSRSPMATLDSGQFTSPGVVSQSSTTASRAINGQTDVERECVRLYFQNLHCVHPILDQSSFVDRCEREHWRGSTALIRTNPASSPNVRDQSRFLALFNSVLALGAITAGETSSLTWDSTKRFLDISERREGIDPGESSTTFLPIRVARLYFEKAKLQLEDVFESSSFETIQTLFLMLTVALTINGMALRGAFAIGLPTSDGRSSHEERLLWWALYSHEIEMCSSAGRMSFLRELGYYSVPYPEHKDQDEPCTHLIRCMAELADIHYRIATETQQYRARQITSSQPQVSMSWEAALDLWHSGLPPELNLDTASLDEPQRISKQKVVLKLRYLNAKILMHRWYNCTYVLDATMVLLYVILSQSTTQQADDIVRDIEKSLEIFKSMKALAVARRCFDITEEVLNAVKRNNEVASRGRQAMNSPVDGRPSSDELHPDTADQGLGTWDFSQEELFASLVDTNLVFNFLNAEDWNAWSHLS</sequence>
<dbReference type="SMART" id="SM00906">
    <property type="entry name" value="Fungal_trans"/>
    <property type="match status" value="1"/>
</dbReference>
<dbReference type="SUPFAM" id="SSF57701">
    <property type="entry name" value="Zn2/Cys6 DNA-binding domain"/>
    <property type="match status" value="1"/>
</dbReference>
<feature type="domain" description="Zn(2)-C6 fungal-type" evidence="7">
    <location>
        <begin position="581"/>
        <end position="610"/>
    </location>
</feature>
<dbReference type="Gene3D" id="4.10.240.10">
    <property type="entry name" value="Zn(2)-C6 fungal-type DNA-binding domain"/>
    <property type="match status" value="1"/>
</dbReference>
<dbReference type="Pfam" id="PF00172">
    <property type="entry name" value="Zn_clus"/>
    <property type="match status" value="1"/>
</dbReference>
<feature type="compositionally biased region" description="Low complexity" evidence="5">
    <location>
        <begin position="554"/>
        <end position="566"/>
    </location>
</feature>
<dbReference type="EMBL" id="PXOA01000507">
    <property type="protein sequence ID" value="RFU74709.1"/>
    <property type="molecule type" value="Genomic_DNA"/>
</dbReference>
<dbReference type="OrthoDB" id="2571985at2759"/>
<evidence type="ECO:0000313" key="8">
    <source>
        <dbReference type="EMBL" id="RFU74709.1"/>
    </source>
</evidence>
<feature type="region of interest" description="Disordered" evidence="5">
    <location>
        <begin position="548"/>
        <end position="573"/>
    </location>
</feature>
<dbReference type="Pfam" id="PF04082">
    <property type="entry name" value="Fungal_trans"/>
    <property type="match status" value="1"/>
</dbReference>
<evidence type="ECO:0000256" key="3">
    <source>
        <dbReference type="ARBA" id="ARBA00023163"/>
    </source>
</evidence>
<evidence type="ECO:0000256" key="4">
    <source>
        <dbReference type="ARBA" id="ARBA00023242"/>
    </source>
</evidence>
<evidence type="ECO:0000256" key="6">
    <source>
        <dbReference type="SAM" id="SignalP"/>
    </source>
</evidence>
<keyword evidence="6" id="KW-0732">Signal</keyword>
<dbReference type="Proteomes" id="UP000266272">
    <property type="component" value="Unassembled WGS sequence"/>
</dbReference>
<feature type="region of interest" description="Disordered" evidence="5">
    <location>
        <begin position="738"/>
        <end position="775"/>
    </location>
</feature>
<dbReference type="InterPro" id="IPR051127">
    <property type="entry name" value="Fungal_SecMet_Regulators"/>
</dbReference>
<dbReference type="PROSITE" id="PS00463">
    <property type="entry name" value="ZN2_CY6_FUNGAL_1"/>
    <property type="match status" value="1"/>
</dbReference>
<keyword evidence="3" id="KW-0804">Transcription</keyword>
<dbReference type="GO" id="GO:0006351">
    <property type="term" value="P:DNA-templated transcription"/>
    <property type="evidence" value="ECO:0007669"/>
    <property type="project" value="InterPro"/>
</dbReference>
<accession>A0A395NFH0</accession>
<dbReference type="CDD" id="cd00067">
    <property type="entry name" value="GAL4"/>
    <property type="match status" value="1"/>
</dbReference>
<keyword evidence="4" id="KW-0539">Nucleus</keyword>
<feature type="region of interest" description="Disordered" evidence="5">
    <location>
        <begin position="1204"/>
        <end position="1225"/>
    </location>
</feature>
<name>A0A395NFH0_TRIAR</name>
<dbReference type="GO" id="GO:0005634">
    <property type="term" value="C:nucleus"/>
    <property type="evidence" value="ECO:0007669"/>
    <property type="project" value="TreeGrafter"/>
</dbReference>
<feature type="compositionally biased region" description="Basic and acidic residues" evidence="5">
    <location>
        <begin position="749"/>
        <end position="767"/>
    </location>
</feature>